<accession>A0A1Y5PDD7</accession>
<evidence type="ECO:0008006" key="2">
    <source>
        <dbReference type="Google" id="ProtNLM"/>
    </source>
</evidence>
<reference evidence="1" key="1">
    <citation type="submission" date="2016-03" db="EMBL/GenBank/DDBJ databases">
        <authorList>
            <person name="Ploux O."/>
        </authorList>
    </citation>
    <scope>NUCLEOTIDE SEQUENCE</scope>
    <source>
        <strain evidence="1">UC10</strain>
    </source>
</reference>
<evidence type="ECO:0000313" key="1">
    <source>
        <dbReference type="EMBL" id="SBS76726.1"/>
    </source>
</evidence>
<dbReference type="EMBL" id="FLQS01000029">
    <property type="protein sequence ID" value="SBS76726.1"/>
    <property type="molecule type" value="Genomic_DNA"/>
</dbReference>
<organism evidence="1">
    <name type="scientific">uncultured Mycobacterium sp</name>
    <dbReference type="NCBI Taxonomy" id="171292"/>
    <lineage>
        <taxon>Bacteria</taxon>
        <taxon>Bacillati</taxon>
        <taxon>Actinomycetota</taxon>
        <taxon>Actinomycetes</taxon>
        <taxon>Mycobacteriales</taxon>
        <taxon>Mycobacteriaceae</taxon>
        <taxon>Mycobacterium</taxon>
        <taxon>environmental samples</taxon>
    </lineage>
</organism>
<name>A0A1Y5PDD7_9MYCO</name>
<dbReference type="AlphaFoldDB" id="A0A1Y5PDD7"/>
<protein>
    <recommendedName>
        <fullName evidence="2">TetR family transcriptional regulator</fullName>
    </recommendedName>
</protein>
<dbReference type="Gene3D" id="1.10.357.10">
    <property type="entry name" value="Tetracycline Repressor, domain 2"/>
    <property type="match status" value="1"/>
</dbReference>
<sequence length="140" mass="15274">MFARVADRYLADTITWAEATASSPDGQNTMALAHLVMLSASEPGSTLNKARVELTFYAVRHPDLEAMVVDIGWQFYSRAKAVIAADAAASTDPQILERQTLTALTFIDGVFNGFARNFHIFNNADELNVLLQGILRGIGN</sequence>
<proteinExistence type="predicted"/>
<gene>
    <name evidence="1" type="ORF">MHPYR_350068</name>
</gene>